<evidence type="ECO:0000313" key="2">
    <source>
        <dbReference type="Proteomes" id="UP001164250"/>
    </source>
</evidence>
<reference evidence="2" key="1">
    <citation type="journal article" date="2023" name="G3 (Bethesda)">
        <title>Genome assembly and association tests identify interacting loci associated with vigor, precocity, and sex in interspecific pistachio rootstocks.</title>
        <authorList>
            <person name="Palmer W."/>
            <person name="Jacygrad E."/>
            <person name="Sagayaradj S."/>
            <person name="Cavanaugh K."/>
            <person name="Han R."/>
            <person name="Bertier L."/>
            <person name="Beede B."/>
            <person name="Kafkas S."/>
            <person name="Golino D."/>
            <person name="Preece J."/>
            <person name="Michelmore R."/>
        </authorList>
    </citation>
    <scope>NUCLEOTIDE SEQUENCE [LARGE SCALE GENOMIC DNA]</scope>
</reference>
<dbReference type="EMBL" id="CM047897">
    <property type="protein sequence ID" value="KAJ0112278.1"/>
    <property type="molecule type" value="Genomic_DNA"/>
</dbReference>
<protein>
    <submittedName>
        <fullName evidence="1">Uncharacterized protein</fullName>
    </submittedName>
</protein>
<dbReference type="Proteomes" id="UP001164250">
    <property type="component" value="Chromosome 1"/>
</dbReference>
<keyword evidence="2" id="KW-1185">Reference proteome</keyword>
<evidence type="ECO:0000313" key="1">
    <source>
        <dbReference type="EMBL" id="KAJ0112278.1"/>
    </source>
</evidence>
<name>A0ACC1C9N7_9ROSI</name>
<comment type="caution">
    <text evidence="1">The sequence shown here is derived from an EMBL/GenBank/DDBJ whole genome shotgun (WGS) entry which is preliminary data.</text>
</comment>
<sequence length="99" mass="11257">MVPFLRQRSPKKLIQNKMFMQGFDKKGRPIGVVLGARHFQNKGGLDEFKRFVVYILDKLCSRTPPGEEKFVVIGDLKGWGYANTDLRAYLGALSILQVN</sequence>
<accession>A0ACC1C9N7</accession>
<proteinExistence type="predicted"/>
<organism evidence="1 2">
    <name type="scientific">Pistacia atlantica</name>
    <dbReference type="NCBI Taxonomy" id="434234"/>
    <lineage>
        <taxon>Eukaryota</taxon>
        <taxon>Viridiplantae</taxon>
        <taxon>Streptophyta</taxon>
        <taxon>Embryophyta</taxon>
        <taxon>Tracheophyta</taxon>
        <taxon>Spermatophyta</taxon>
        <taxon>Magnoliopsida</taxon>
        <taxon>eudicotyledons</taxon>
        <taxon>Gunneridae</taxon>
        <taxon>Pentapetalae</taxon>
        <taxon>rosids</taxon>
        <taxon>malvids</taxon>
        <taxon>Sapindales</taxon>
        <taxon>Anacardiaceae</taxon>
        <taxon>Pistacia</taxon>
    </lineage>
</organism>
<gene>
    <name evidence="1" type="ORF">Patl1_01333</name>
</gene>